<gene>
    <name evidence="2" type="ORF">J2W49_000814</name>
</gene>
<organism evidence="2 3">
    <name type="scientific">Hydrogenophaga palleronii</name>
    <dbReference type="NCBI Taxonomy" id="65655"/>
    <lineage>
        <taxon>Bacteria</taxon>
        <taxon>Pseudomonadati</taxon>
        <taxon>Pseudomonadota</taxon>
        <taxon>Betaproteobacteria</taxon>
        <taxon>Burkholderiales</taxon>
        <taxon>Comamonadaceae</taxon>
        <taxon>Hydrogenophaga</taxon>
    </lineage>
</organism>
<dbReference type="RefSeq" id="WP_310311827.1">
    <property type="nucleotide sequence ID" value="NZ_JAVDWU010000001.1"/>
</dbReference>
<evidence type="ECO:0000256" key="1">
    <source>
        <dbReference type="SAM" id="SignalP"/>
    </source>
</evidence>
<dbReference type="EMBL" id="JAVDWU010000001">
    <property type="protein sequence ID" value="MDR7148886.1"/>
    <property type="molecule type" value="Genomic_DNA"/>
</dbReference>
<dbReference type="Proteomes" id="UP001265700">
    <property type="component" value="Unassembled WGS sequence"/>
</dbReference>
<keyword evidence="1" id="KW-0732">Signal</keyword>
<name>A0ABU1WHZ5_9BURK</name>
<feature type="chain" id="PRO_5045371176" description="Toxin co-regulated pilus biosynthesis protein Q C-terminal domain-containing protein" evidence="1">
    <location>
        <begin position="35"/>
        <end position="143"/>
    </location>
</feature>
<evidence type="ECO:0008006" key="4">
    <source>
        <dbReference type="Google" id="ProtNLM"/>
    </source>
</evidence>
<reference evidence="2 3" key="1">
    <citation type="submission" date="2023-07" db="EMBL/GenBank/DDBJ databases">
        <title>Sorghum-associated microbial communities from plants grown in Nebraska, USA.</title>
        <authorList>
            <person name="Schachtman D."/>
        </authorList>
    </citation>
    <scope>NUCLEOTIDE SEQUENCE [LARGE SCALE GENOMIC DNA]</scope>
    <source>
        <strain evidence="2 3">4249</strain>
    </source>
</reference>
<sequence>MTSHPYLLPTLRRALPLMVGVLLMQACATTPPMAEDFGDNWKPVNVLADTPTEIPLKEEMAMHRFQLLPTDTSLRGLLERWAKEYGGTLDWQYPSDLTLVSALEQAADNNLQRALTVVRRTYSPQRLRVQVLANRDLRVTRLP</sequence>
<evidence type="ECO:0000313" key="2">
    <source>
        <dbReference type="EMBL" id="MDR7148886.1"/>
    </source>
</evidence>
<comment type="caution">
    <text evidence="2">The sequence shown here is derived from an EMBL/GenBank/DDBJ whole genome shotgun (WGS) entry which is preliminary data.</text>
</comment>
<accession>A0ABU1WHZ5</accession>
<proteinExistence type="predicted"/>
<evidence type="ECO:0000313" key="3">
    <source>
        <dbReference type="Proteomes" id="UP001265700"/>
    </source>
</evidence>
<protein>
    <recommendedName>
        <fullName evidence="4">Toxin co-regulated pilus biosynthesis protein Q C-terminal domain-containing protein</fullName>
    </recommendedName>
</protein>
<feature type="signal peptide" evidence="1">
    <location>
        <begin position="1"/>
        <end position="34"/>
    </location>
</feature>
<dbReference type="Gene3D" id="3.55.50.70">
    <property type="match status" value="1"/>
</dbReference>
<keyword evidence="3" id="KW-1185">Reference proteome</keyword>